<dbReference type="OrthoDB" id="9782128at2"/>
<dbReference type="RefSeq" id="WP_146402122.1">
    <property type="nucleotide sequence ID" value="NZ_SJPQ01000003.1"/>
</dbReference>
<dbReference type="SMART" id="SM00855">
    <property type="entry name" value="PGAM"/>
    <property type="match status" value="1"/>
</dbReference>
<dbReference type="EMBL" id="SJPQ01000003">
    <property type="protein sequence ID" value="TWT87726.1"/>
    <property type="molecule type" value="Genomic_DNA"/>
</dbReference>
<reference evidence="1 2" key="1">
    <citation type="submission" date="2019-02" db="EMBL/GenBank/DDBJ databases">
        <title>Deep-cultivation of Planctomycetes and their phenomic and genomic characterization uncovers novel biology.</title>
        <authorList>
            <person name="Wiegand S."/>
            <person name="Jogler M."/>
            <person name="Boedeker C."/>
            <person name="Pinto D."/>
            <person name="Vollmers J."/>
            <person name="Rivas-Marin E."/>
            <person name="Kohn T."/>
            <person name="Peeters S.H."/>
            <person name="Heuer A."/>
            <person name="Rast P."/>
            <person name="Oberbeckmann S."/>
            <person name="Bunk B."/>
            <person name="Jeske O."/>
            <person name="Meyerdierks A."/>
            <person name="Storesund J.E."/>
            <person name="Kallscheuer N."/>
            <person name="Luecker S."/>
            <person name="Lage O.M."/>
            <person name="Pohl T."/>
            <person name="Merkel B.J."/>
            <person name="Hornburger P."/>
            <person name="Mueller R.-W."/>
            <person name="Bruemmer F."/>
            <person name="Labrenz M."/>
            <person name="Spormann A.M."/>
            <person name="Op Den Camp H."/>
            <person name="Overmann J."/>
            <person name="Amann R."/>
            <person name="Jetten M.S.M."/>
            <person name="Mascher T."/>
            <person name="Medema M.H."/>
            <person name="Devos D.P."/>
            <person name="Kaster A.-K."/>
            <person name="Ovreas L."/>
            <person name="Rohde M."/>
            <person name="Galperin M.Y."/>
            <person name="Jogler C."/>
        </authorList>
    </citation>
    <scope>NUCLEOTIDE SEQUENCE [LARGE SCALE GENOMIC DNA]</scope>
    <source>
        <strain evidence="1 2">Mal64</strain>
    </source>
</reference>
<keyword evidence="2" id="KW-1185">Reference proteome</keyword>
<dbReference type="Proteomes" id="UP000315440">
    <property type="component" value="Unassembled WGS sequence"/>
</dbReference>
<comment type="caution">
    <text evidence="1">The sequence shown here is derived from an EMBL/GenBank/DDBJ whole genome shotgun (WGS) entry which is preliminary data.</text>
</comment>
<accession>A0A5C5ZKN3</accession>
<organism evidence="1 2">
    <name type="scientific">Pseudobythopirellula maris</name>
    <dbReference type="NCBI Taxonomy" id="2527991"/>
    <lineage>
        <taxon>Bacteria</taxon>
        <taxon>Pseudomonadati</taxon>
        <taxon>Planctomycetota</taxon>
        <taxon>Planctomycetia</taxon>
        <taxon>Pirellulales</taxon>
        <taxon>Lacipirellulaceae</taxon>
        <taxon>Pseudobythopirellula</taxon>
    </lineage>
</organism>
<dbReference type="InterPro" id="IPR013078">
    <property type="entry name" value="His_Pase_superF_clade-1"/>
</dbReference>
<dbReference type="PANTHER" id="PTHR48100">
    <property type="entry name" value="BROAD-SPECIFICITY PHOSPHATASE YOR283W-RELATED"/>
    <property type="match status" value="1"/>
</dbReference>
<proteinExistence type="predicted"/>
<dbReference type="EC" id="3.1.3.3" evidence="1"/>
<evidence type="ECO:0000313" key="1">
    <source>
        <dbReference type="EMBL" id="TWT87726.1"/>
    </source>
</evidence>
<dbReference type="SUPFAM" id="SSF53254">
    <property type="entry name" value="Phosphoglycerate mutase-like"/>
    <property type="match status" value="1"/>
</dbReference>
<dbReference type="GO" id="GO:0005737">
    <property type="term" value="C:cytoplasm"/>
    <property type="evidence" value="ECO:0007669"/>
    <property type="project" value="TreeGrafter"/>
</dbReference>
<dbReference type="GO" id="GO:0016791">
    <property type="term" value="F:phosphatase activity"/>
    <property type="evidence" value="ECO:0007669"/>
    <property type="project" value="TreeGrafter"/>
</dbReference>
<dbReference type="PIRSF" id="PIRSF000709">
    <property type="entry name" value="6PFK_2-Ptase"/>
    <property type="match status" value="1"/>
</dbReference>
<dbReference type="Pfam" id="PF00300">
    <property type="entry name" value="His_Phos_1"/>
    <property type="match status" value="1"/>
</dbReference>
<dbReference type="InterPro" id="IPR050275">
    <property type="entry name" value="PGM_Phosphatase"/>
</dbReference>
<protein>
    <submittedName>
        <fullName evidence="1">Phosphoserine phosphatase 1</fullName>
        <ecNumber evidence="1">3.1.3.3</ecNumber>
    </submittedName>
</protein>
<dbReference type="CDD" id="cd07067">
    <property type="entry name" value="HP_PGM_like"/>
    <property type="match status" value="1"/>
</dbReference>
<gene>
    <name evidence="1" type="primary">pspA_2</name>
    <name evidence="1" type="ORF">Mal64_32690</name>
</gene>
<dbReference type="InterPro" id="IPR029033">
    <property type="entry name" value="His_PPase_superfam"/>
</dbReference>
<dbReference type="PANTHER" id="PTHR48100:SF1">
    <property type="entry name" value="HISTIDINE PHOSPHATASE FAMILY PROTEIN-RELATED"/>
    <property type="match status" value="1"/>
</dbReference>
<keyword evidence="1" id="KW-0378">Hydrolase</keyword>
<evidence type="ECO:0000313" key="2">
    <source>
        <dbReference type="Proteomes" id="UP000315440"/>
    </source>
</evidence>
<dbReference type="AlphaFoldDB" id="A0A5C5ZKN3"/>
<name>A0A5C5ZKN3_9BACT</name>
<sequence>MQLIDYPNAESCLMHLVRHGATDHNLHIPPVMQGQGVNGPLAEVGRLQAQRAAAALAARPLAKIYSSPLARALETANAIAAPHGLEPVVAPELIEVDVGDWEGLSWGEIQRDDAKRYAEFMDAEGDHGYPGGERMSEVLGRVEPALAAIMERHVGEEIVVVAHSVVNRLYLAKLLGAPIGHRYRLQQLNCAINTLRCRDGKAKVVTLNASLHLL</sequence>
<dbReference type="Gene3D" id="3.40.50.1240">
    <property type="entry name" value="Phosphoglycerate mutase-like"/>
    <property type="match status" value="1"/>
</dbReference>